<gene>
    <name evidence="2" type="ORF">SAMN05443377_1187</name>
</gene>
<dbReference type="RefSeq" id="WP_143052866.1">
    <property type="nucleotide sequence ID" value="NZ_FOGZ01000018.1"/>
</dbReference>
<dbReference type="EMBL" id="FOGZ01000018">
    <property type="protein sequence ID" value="SER91282.1"/>
    <property type="molecule type" value="Genomic_DNA"/>
</dbReference>
<dbReference type="STRING" id="64702.SAMN05443377_1187"/>
<feature type="chain" id="PRO_5011452137" description="Glycosyl hydrolase catalytic core" evidence="1">
    <location>
        <begin position="33"/>
        <end position="421"/>
    </location>
</feature>
<dbReference type="PROSITE" id="PS51318">
    <property type="entry name" value="TAT"/>
    <property type="match status" value="1"/>
</dbReference>
<dbReference type="AlphaFoldDB" id="A0A1H9T1Y7"/>
<accession>A0A1H9T1Y7</accession>
<name>A0A1H9T1Y7_9ACTN</name>
<evidence type="ECO:0000256" key="1">
    <source>
        <dbReference type="SAM" id="SignalP"/>
    </source>
</evidence>
<keyword evidence="1" id="KW-0732">Signal</keyword>
<feature type="signal peptide" evidence="1">
    <location>
        <begin position="1"/>
        <end position="32"/>
    </location>
</feature>
<reference evidence="2 3" key="1">
    <citation type="submission" date="2016-10" db="EMBL/GenBank/DDBJ databases">
        <authorList>
            <person name="de Groot N.N."/>
        </authorList>
    </citation>
    <scope>NUCLEOTIDE SEQUENCE [LARGE SCALE GENOMIC DNA]</scope>
    <source>
        <strain evidence="2 3">DSM 16859</strain>
    </source>
</reference>
<organism evidence="2 3">
    <name type="scientific">Propionibacterium cyclohexanicum</name>
    <dbReference type="NCBI Taxonomy" id="64702"/>
    <lineage>
        <taxon>Bacteria</taxon>
        <taxon>Bacillati</taxon>
        <taxon>Actinomycetota</taxon>
        <taxon>Actinomycetes</taxon>
        <taxon>Propionibacteriales</taxon>
        <taxon>Propionibacteriaceae</taxon>
        <taxon>Propionibacterium</taxon>
    </lineage>
</organism>
<sequence length="421" mass="44859">MRASARRRAAAMAAAGLLFCSMAGCGAPPAPAATPAPEPSAHLDLPAKAWWGGPAYYAQFRKAADSGWSSPSFFPLAVFAGKPDQARALKQIGITTYLGVEHDGSPISSVTSTGMTVLAQLAEWSPAEIGDDARVVGWNLSDECEMGYSGCGDDEQTQLATQRSYAAQARSREDGRLLQANFGNGVLGSYWSTTTMADHLSLVDLSSVDKYAYTSPHVGELIMDSPAWPAGKNPASSFAYGWVQRQMDGFSSVAGSKPNWVLVETGKPYLSEAGSSSISPQELRGAVWNAIISGASGIAYFQHSNDPSCGNYSLVDCAQTRDAVAQLNRQITDLAPVLNSPPVQWTVGEGLQATVRSQGGYVYVMAMTDGGTGQRTLSLPAGLRGNTVEVMGENRTLEVHDAHFSDSFDNEYSYHIYRIVI</sequence>
<evidence type="ECO:0000313" key="3">
    <source>
        <dbReference type="Proteomes" id="UP000198815"/>
    </source>
</evidence>
<proteinExistence type="predicted"/>
<dbReference type="InterPro" id="IPR006311">
    <property type="entry name" value="TAT_signal"/>
</dbReference>
<protein>
    <recommendedName>
        <fullName evidence="4">Glycosyl hydrolase catalytic core</fullName>
    </recommendedName>
</protein>
<dbReference type="OrthoDB" id="505641at2"/>
<keyword evidence="3" id="KW-1185">Reference proteome</keyword>
<dbReference type="Gene3D" id="3.20.20.80">
    <property type="entry name" value="Glycosidases"/>
    <property type="match status" value="1"/>
</dbReference>
<evidence type="ECO:0008006" key="4">
    <source>
        <dbReference type="Google" id="ProtNLM"/>
    </source>
</evidence>
<dbReference type="PROSITE" id="PS51257">
    <property type="entry name" value="PROKAR_LIPOPROTEIN"/>
    <property type="match status" value="1"/>
</dbReference>
<dbReference type="Proteomes" id="UP000198815">
    <property type="component" value="Unassembled WGS sequence"/>
</dbReference>
<evidence type="ECO:0000313" key="2">
    <source>
        <dbReference type="EMBL" id="SER91282.1"/>
    </source>
</evidence>